<name>A0A3E0M362_9CHRO</name>
<dbReference type="AlphaFoldDB" id="A0A3E0M362"/>
<keyword evidence="1" id="KW-0812">Transmembrane</keyword>
<dbReference type="Proteomes" id="UP000257002">
    <property type="component" value="Unassembled WGS sequence"/>
</dbReference>
<keyword evidence="1" id="KW-1133">Transmembrane helix</keyword>
<evidence type="ECO:0000313" key="3">
    <source>
        <dbReference type="Proteomes" id="UP000257002"/>
    </source>
</evidence>
<feature type="transmembrane region" description="Helical" evidence="1">
    <location>
        <begin position="42"/>
        <end position="64"/>
    </location>
</feature>
<keyword evidence="1" id="KW-0472">Membrane</keyword>
<sequence>MFKKNSYKLDKKYLNIPQKKFFKILVFLGKVCYRSVKSNKNLLASLTLVCIFLMAISTHNYSWIIQL</sequence>
<protein>
    <submittedName>
        <fullName evidence="2">Uncharacterized protein</fullName>
    </submittedName>
</protein>
<dbReference type="EMBL" id="QQWD01000006">
    <property type="protein sequence ID" value="REJ54200.1"/>
    <property type="molecule type" value="Genomic_DNA"/>
</dbReference>
<organism evidence="2 3">
    <name type="scientific">Microcystis wesenbergii TW10</name>
    <dbReference type="NCBI Taxonomy" id="2060474"/>
    <lineage>
        <taxon>Bacteria</taxon>
        <taxon>Bacillati</taxon>
        <taxon>Cyanobacteriota</taxon>
        <taxon>Cyanophyceae</taxon>
        <taxon>Oscillatoriophycideae</taxon>
        <taxon>Chroococcales</taxon>
        <taxon>Microcystaceae</taxon>
        <taxon>Microcystis</taxon>
    </lineage>
</organism>
<comment type="caution">
    <text evidence="2">The sequence shown here is derived from an EMBL/GenBank/DDBJ whole genome shotgun (WGS) entry which is preliminary data.</text>
</comment>
<reference evidence="2 3" key="1">
    <citation type="submission" date="2017-10" db="EMBL/GenBank/DDBJ databases">
        <title>A large-scale comparative metagenomic study reveals the eutrophication-driven functional interactions in six Microcystis-epibionts communities.</title>
        <authorList>
            <person name="Li Q."/>
            <person name="Lin F."/>
        </authorList>
    </citation>
    <scope>NUCLEOTIDE SEQUENCE [LARGE SCALE GENOMIC DNA]</scope>
    <source>
        <strain evidence="2">TW10</strain>
    </source>
</reference>
<gene>
    <name evidence="2" type="ORF">DWQ51_07255</name>
</gene>
<evidence type="ECO:0000313" key="2">
    <source>
        <dbReference type="EMBL" id="REJ54200.1"/>
    </source>
</evidence>
<accession>A0A3E0M362</accession>
<evidence type="ECO:0000256" key="1">
    <source>
        <dbReference type="SAM" id="Phobius"/>
    </source>
</evidence>
<proteinExistence type="predicted"/>